<keyword evidence="6" id="KW-1185">Reference proteome</keyword>
<dbReference type="RefSeq" id="WP_196990304.1">
    <property type="nucleotide sequence ID" value="NZ_JADWYR010000001.1"/>
</dbReference>
<accession>A0A931E514</accession>
<evidence type="ECO:0000313" key="6">
    <source>
        <dbReference type="Proteomes" id="UP000628448"/>
    </source>
</evidence>
<evidence type="ECO:0000256" key="2">
    <source>
        <dbReference type="ARBA" id="ARBA00023125"/>
    </source>
</evidence>
<dbReference type="SUPFAM" id="SSF51182">
    <property type="entry name" value="RmlC-like cupins"/>
    <property type="match status" value="1"/>
</dbReference>
<dbReference type="InterPro" id="IPR018062">
    <property type="entry name" value="HTH_AraC-typ_CS"/>
</dbReference>
<dbReference type="Pfam" id="PF02311">
    <property type="entry name" value="AraC_binding"/>
    <property type="match status" value="1"/>
</dbReference>
<dbReference type="PRINTS" id="PR00032">
    <property type="entry name" value="HTHARAC"/>
</dbReference>
<dbReference type="InterPro" id="IPR009057">
    <property type="entry name" value="Homeodomain-like_sf"/>
</dbReference>
<sequence>MNVECEIILPDEGSSFRLLHTRTLPEQYPWEYHYHPEFEIVCVLRGAGTRHVGNHFSSYDNGDLVLIGPNLPHAGFGLNAHGQHEEIVIQIREEVLVESIVSRPEMLPVVSLLEKSKFGICFKGAAKEQISRRLQKLLKLQPFERFIELLHVLYQMAVTTNYELLNPSTVLSQLTRKNNGRLQHILAYVEKHYNEDIDVKKAAAIANLSVPSFCNYFKKLMSFTFTDFINQYRIHRACVMLKQEKTIAEVSFACGFNNVAYFNKVFKTIMNKTPSQYKKEMQFSW</sequence>
<evidence type="ECO:0000256" key="1">
    <source>
        <dbReference type="ARBA" id="ARBA00023015"/>
    </source>
</evidence>
<dbReference type="GO" id="GO:0003700">
    <property type="term" value="F:DNA-binding transcription factor activity"/>
    <property type="evidence" value="ECO:0007669"/>
    <property type="project" value="InterPro"/>
</dbReference>
<name>A0A931E514_9BACT</name>
<feature type="domain" description="HTH araC/xylS-type" evidence="4">
    <location>
        <begin position="183"/>
        <end position="280"/>
    </location>
</feature>
<evidence type="ECO:0000256" key="3">
    <source>
        <dbReference type="ARBA" id="ARBA00023163"/>
    </source>
</evidence>
<dbReference type="PANTHER" id="PTHR43280">
    <property type="entry name" value="ARAC-FAMILY TRANSCRIPTIONAL REGULATOR"/>
    <property type="match status" value="1"/>
</dbReference>
<dbReference type="SUPFAM" id="SSF46689">
    <property type="entry name" value="Homeodomain-like"/>
    <property type="match status" value="2"/>
</dbReference>
<proteinExistence type="predicted"/>
<dbReference type="GO" id="GO:0043565">
    <property type="term" value="F:sequence-specific DNA binding"/>
    <property type="evidence" value="ECO:0007669"/>
    <property type="project" value="InterPro"/>
</dbReference>
<gene>
    <name evidence="5" type="ORF">I5907_08595</name>
</gene>
<dbReference type="Pfam" id="PF12833">
    <property type="entry name" value="HTH_18"/>
    <property type="match status" value="1"/>
</dbReference>
<dbReference type="PANTHER" id="PTHR43280:SF27">
    <property type="entry name" value="TRANSCRIPTIONAL REGULATOR MTLR"/>
    <property type="match status" value="1"/>
</dbReference>
<dbReference type="SMART" id="SM00342">
    <property type="entry name" value="HTH_ARAC"/>
    <property type="match status" value="1"/>
</dbReference>
<dbReference type="EMBL" id="JADWYR010000001">
    <property type="protein sequence ID" value="MBG9376292.1"/>
    <property type="molecule type" value="Genomic_DNA"/>
</dbReference>
<evidence type="ECO:0000259" key="4">
    <source>
        <dbReference type="PROSITE" id="PS01124"/>
    </source>
</evidence>
<dbReference type="AlphaFoldDB" id="A0A931E514"/>
<comment type="caution">
    <text evidence="5">The sequence shown here is derived from an EMBL/GenBank/DDBJ whole genome shotgun (WGS) entry which is preliminary data.</text>
</comment>
<dbReference type="InterPro" id="IPR018060">
    <property type="entry name" value="HTH_AraC"/>
</dbReference>
<dbReference type="InterPro" id="IPR014710">
    <property type="entry name" value="RmlC-like_jellyroll"/>
</dbReference>
<reference evidence="5" key="1">
    <citation type="submission" date="2020-11" db="EMBL/GenBank/DDBJ databases">
        <title>Bacterial whole genome sequence for Panacibacter sp. DH6.</title>
        <authorList>
            <person name="Le V."/>
            <person name="Ko S."/>
            <person name="Ahn C.-Y."/>
            <person name="Oh H.-M."/>
        </authorList>
    </citation>
    <scope>NUCLEOTIDE SEQUENCE</scope>
    <source>
        <strain evidence="5">DH6</strain>
    </source>
</reference>
<evidence type="ECO:0000313" key="5">
    <source>
        <dbReference type="EMBL" id="MBG9376292.1"/>
    </source>
</evidence>
<organism evidence="5 6">
    <name type="scientific">Panacibacter microcysteis</name>
    <dbReference type="NCBI Taxonomy" id="2793269"/>
    <lineage>
        <taxon>Bacteria</taxon>
        <taxon>Pseudomonadati</taxon>
        <taxon>Bacteroidota</taxon>
        <taxon>Chitinophagia</taxon>
        <taxon>Chitinophagales</taxon>
        <taxon>Chitinophagaceae</taxon>
        <taxon>Panacibacter</taxon>
    </lineage>
</organism>
<protein>
    <submittedName>
        <fullName evidence="5">Helix-turn-helix domain-containing protein</fullName>
    </submittedName>
</protein>
<dbReference type="InterPro" id="IPR020449">
    <property type="entry name" value="Tscrpt_reg_AraC-type_HTH"/>
</dbReference>
<keyword evidence="1" id="KW-0805">Transcription regulation</keyword>
<dbReference type="InterPro" id="IPR011051">
    <property type="entry name" value="RmlC_Cupin_sf"/>
</dbReference>
<dbReference type="InterPro" id="IPR003313">
    <property type="entry name" value="AraC-bd"/>
</dbReference>
<dbReference type="Proteomes" id="UP000628448">
    <property type="component" value="Unassembled WGS sequence"/>
</dbReference>
<dbReference type="PROSITE" id="PS01124">
    <property type="entry name" value="HTH_ARAC_FAMILY_2"/>
    <property type="match status" value="1"/>
</dbReference>
<dbReference type="Gene3D" id="2.60.120.10">
    <property type="entry name" value="Jelly Rolls"/>
    <property type="match status" value="1"/>
</dbReference>
<keyword evidence="3" id="KW-0804">Transcription</keyword>
<dbReference type="PROSITE" id="PS00041">
    <property type="entry name" value="HTH_ARAC_FAMILY_1"/>
    <property type="match status" value="1"/>
</dbReference>
<keyword evidence="2" id="KW-0238">DNA-binding</keyword>
<dbReference type="Gene3D" id="1.10.10.60">
    <property type="entry name" value="Homeodomain-like"/>
    <property type="match status" value="2"/>
</dbReference>